<name>A0A8S5V2D4_9CAUD</name>
<sequence>MSNGLLRYRLIEFNRAKMRGNSTYIYLDPTINIPGIYNFYMKNSKYYKLHYMYLYWINLNLVDKYD</sequence>
<proteinExistence type="predicted"/>
<organism evidence="1">
    <name type="scientific">Myoviridae sp. ctJ2i1</name>
    <dbReference type="NCBI Taxonomy" id="2825079"/>
    <lineage>
        <taxon>Viruses</taxon>
        <taxon>Duplodnaviria</taxon>
        <taxon>Heunggongvirae</taxon>
        <taxon>Uroviricota</taxon>
        <taxon>Caudoviricetes</taxon>
    </lineage>
</organism>
<dbReference type="EMBL" id="BK016182">
    <property type="protein sequence ID" value="DAG00783.1"/>
    <property type="molecule type" value="Genomic_DNA"/>
</dbReference>
<accession>A0A8S5V2D4</accession>
<reference evidence="1" key="1">
    <citation type="journal article" date="2021" name="Proc. Natl. Acad. Sci. U.S.A.">
        <title>A Catalog of Tens of Thousands of Viruses from Human Metagenomes Reveals Hidden Associations with Chronic Diseases.</title>
        <authorList>
            <person name="Tisza M.J."/>
            <person name="Buck C.B."/>
        </authorList>
    </citation>
    <scope>NUCLEOTIDE SEQUENCE</scope>
    <source>
        <strain evidence="1">CtJ2i1</strain>
    </source>
</reference>
<evidence type="ECO:0000313" key="1">
    <source>
        <dbReference type="EMBL" id="DAG00783.1"/>
    </source>
</evidence>
<protein>
    <submittedName>
        <fullName evidence="1">Uncharacterized protein</fullName>
    </submittedName>
</protein>